<name>A0A0E3S2K4_9EURY</name>
<reference evidence="2 3" key="1">
    <citation type="submission" date="2014-07" db="EMBL/GenBank/DDBJ databases">
        <title>Methanogenic archaea and the global carbon cycle.</title>
        <authorList>
            <person name="Henriksen J.R."/>
            <person name="Luke J."/>
            <person name="Reinhart S."/>
            <person name="Benedict M.N."/>
            <person name="Youngblut N.D."/>
            <person name="Metcalf M.E."/>
            <person name="Whitaker R.J."/>
            <person name="Metcalf W.W."/>
        </authorList>
    </citation>
    <scope>NUCLEOTIDE SEQUENCE [LARGE SCALE GENOMIC DNA]</scope>
    <source>
        <strain evidence="2 3">Z-7289</strain>
    </source>
</reference>
<keyword evidence="3" id="KW-1185">Reference proteome</keyword>
<dbReference type="AlphaFoldDB" id="A0A0E3S2K4"/>
<evidence type="ECO:0000313" key="2">
    <source>
        <dbReference type="EMBL" id="AKB74361.1"/>
    </source>
</evidence>
<evidence type="ECO:0000256" key="1">
    <source>
        <dbReference type="SAM" id="Phobius"/>
    </source>
</evidence>
<feature type="transmembrane region" description="Helical" evidence="1">
    <location>
        <begin position="60"/>
        <end position="84"/>
    </location>
</feature>
<gene>
    <name evidence="2" type="ORF">MSLAZ_1100</name>
</gene>
<dbReference type="KEGG" id="mls:MSLAZ_1100"/>
<proteinExistence type="predicted"/>
<feature type="transmembrane region" description="Helical" evidence="1">
    <location>
        <begin position="38"/>
        <end position="54"/>
    </location>
</feature>
<evidence type="ECO:0000313" key="3">
    <source>
        <dbReference type="Proteomes" id="UP000033072"/>
    </source>
</evidence>
<protein>
    <submittedName>
        <fullName evidence="2">Uncharacterized protein</fullName>
    </submittedName>
</protein>
<dbReference type="EMBL" id="CP009515">
    <property type="protein sequence ID" value="AKB74361.1"/>
    <property type="molecule type" value="Genomic_DNA"/>
</dbReference>
<keyword evidence="1" id="KW-1133">Transmembrane helix</keyword>
<dbReference type="Proteomes" id="UP000033072">
    <property type="component" value="Chromosome"/>
</dbReference>
<dbReference type="PATRIC" id="fig|1434111.4.peg.1416"/>
<keyword evidence="1" id="KW-0812">Transmembrane</keyword>
<dbReference type="HOGENOM" id="CLU_2613660_0_0_2"/>
<organism evidence="2 3">
    <name type="scientific">Methanosarcina lacustris Z-7289</name>
    <dbReference type="NCBI Taxonomy" id="1434111"/>
    <lineage>
        <taxon>Archaea</taxon>
        <taxon>Methanobacteriati</taxon>
        <taxon>Methanobacteriota</taxon>
        <taxon>Stenosarchaea group</taxon>
        <taxon>Methanomicrobia</taxon>
        <taxon>Methanosarcinales</taxon>
        <taxon>Methanosarcinaceae</taxon>
        <taxon>Methanosarcina</taxon>
    </lineage>
</organism>
<sequence length="86" mass="10211">MSGGPAKKGEKRRKIIRDGKNRRLKSPVKINKNNMEKSVFYVYFYPVLTAYPYFLPHFYFMVFLLGLFTSLLLYGFSFGSWFVFFV</sequence>
<accession>A0A0E3S2K4</accession>
<keyword evidence="1" id="KW-0472">Membrane</keyword>